<keyword evidence="6" id="KW-0961">Cell wall biogenesis/degradation</keyword>
<dbReference type="GO" id="GO:0016755">
    <property type="term" value="F:aminoacyltransferase activity"/>
    <property type="evidence" value="ECO:0007669"/>
    <property type="project" value="InterPro"/>
</dbReference>
<dbReference type="EMBL" id="FXZM01000005">
    <property type="protein sequence ID" value="SMY11752.1"/>
    <property type="molecule type" value="Genomic_DNA"/>
</dbReference>
<dbReference type="PROSITE" id="PS51191">
    <property type="entry name" value="FEMABX"/>
    <property type="match status" value="1"/>
</dbReference>
<dbReference type="GO" id="GO:0008360">
    <property type="term" value="P:regulation of cell shape"/>
    <property type="evidence" value="ECO:0007669"/>
    <property type="project" value="UniProtKB-KW"/>
</dbReference>
<sequence length="367" mass="41549">MVGFRVLDSVEDRSEWVAVWERSPMQLPYAHPGYGDLVCPPDGRLLAAVMDLDRSTVLYPFVMRSIDGGPKSDISSPYGYGGPLRWGPDSDAELAWRFWEEFDRWAGDHGVVAEFIRFSLFDDVLPYPGTRRPRNLNSVSELPADEEELWAGLHKKVRQAFRRALRGEMRVEIDTDCSRLDDFARIYRGTMERRASDDWYRFDRAFFARLTSALGDRAALVFAIHDGRAVAANLMLLGADTAYAFLGGTEEAALGLRPTEFMEYHSMNWAREIGCRRYVLGGGVTPGDGLERYKRRFAPDGGVMFHTGERVLDPVAFEALVGERRREFDAAGMQWDDDAEFFPLYRRPLPEGPQPVPAGSETRGADR</sequence>
<evidence type="ECO:0000259" key="8">
    <source>
        <dbReference type="Pfam" id="PF13480"/>
    </source>
</evidence>
<dbReference type="PANTHER" id="PTHR36174:SF1">
    <property type="entry name" value="LIPID II:GLYCINE GLYCYLTRANSFERASE"/>
    <property type="match status" value="1"/>
</dbReference>
<evidence type="ECO:0000256" key="2">
    <source>
        <dbReference type="ARBA" id="ARBA00022679"/>
    </source>
</evidence>
<keyword evidence="5" id="KW-0012">Acyltransferase</keyword>
<evidence type="ECO:0000256" key="6">
    <source>
        <dbReference type="ARBA" id="ARBA00023316"/>
    </source>
</evidence>
<evidence type="ECO:0000313" key="9">
    <source>
        <dbReference type="EMBL" id="SMY11752.1"/>
    </source>
</evidence>
<keyword evidence="2 9" id="KW-0808">Transferase</keyword>
<dbReference type="InterPro" id="IPR050644">
    <property type="entry name" value="PG_Glycine_Bridge_Synth"/>
</dbReference>
<keyword evidence="10" id="KW-1185">Reference proteome</keyword>
<evidence type="ECO:0000256" key="4">
    <source>
        <dbReference type="ARBA" id="ARBA00022984"/>
    </source>
</evidence>
<dbReference type="InterPro" id="IPR003447">
    <property type="entry name" value="FEMABX"/>
</dbReference>
<evidence type="ECO:0000313" key="10">
    <source>
        <dbReference type="Proteomes" id="UP000234462"/>
    </source>
</evidence>
<evidence type="ECO:0000256" key="1">
    <source>
        <dbReference type="ARBA" id="ARBA00009943"/>
    </source>
</evidence>
<dbReference type="AlphaFoldDB" id="A0A2H1L4D2"/>
<dbReference type="InterPro" id="IPR038740">
    <property type="entry name" value="BioF2-like_GNAT_dom"/>
</dbReference>
<feature type="domain" description="BioF2-like acetyltransferase" evidence="8">
    <location>
        <begin position="155"/>
        <end position="295"/>
    </location>
</feature>
<proteinExistence type="inferred from homology"/>
<keyword evidence="4" id="KW-0573">Peptidoglycan synthesis</keyword>
<gene>
    <name evidence="9" type="ORF">BJEO58_01340</name>
</gene>
<comment type="similarity">
    <text evidence="1">Belongs to the FemABX family.</text>
</comment>
<dbReference type="GO" id="GO:0071555">
    <property type="term" value="P:cell wall organization"/>
    <property type="evidence" value="ECO:0007669"/>
    <property type="project" value="UniProtKB-KW"/>
</dbReference>
<feature type="region of interest" description="Disordered" evidence="7">
    <location>
        <begin position="346"/>
        <end position="367"/>
    </location>
</feature>
<dbReference type="GO" id="GO:0009252">
    <property type="term" value="P:peptidoglycan biosynthetic process"/>
    <property type="evidence" value="ECO:0007669"/>
    <property type="project" value="UniProtKB-KW"/>
</dbReference>
<evidence type="ECO:0000256" key="7">
    <source>
        <dbReference type="SAM" id="MobiDB-lite"/>
    </source>
</evidence>
<reference evidence="10" key="1">
    <citation type="submission" date="2017-03" db="EMBL/GenBank/DDBJ databases">
        <authorList>
            <person name="Monnet C."/>
        </authorList>
    </citation>
    <scope>NUCLEOTIDE SEQUENCE [LARGE SCALE GENOMIC DNA]</scope>
    <source>
        <strain evidence="10">SJ5-8</strain>
    </source>
</reference>
<name>A0A2H1L4D2_9MICO</name>
<keyword evidence="3" id="KW-0133">Cell shape</keyword>
<evidence type="ECO:0000256" key="3">
    <source>
        <dbReference type="ARBA" id="ARBA00022960"/>
    </source>
</evidence>
<protein>
    <submittedName>
        <fullName evidence="9">Acetyltransferase (GNAT) domain-containing protein</fullName>
    </submittedName>
</protein>
<dbReference type="Gene3D" id="3.40.630.30">
    <property type="match status" value="1"/>
</dbReference>
<dbReference type="PANTHER" id="PTHR36174">
    <property type="entry name" value="LIPID II:GLYCINE GLYCYLTRANSFERASE"/>
    <property type="match status" value="1"/>
</dbReference>
<evidence type="ECO:0000256" key="5">
    <source>
        <dbReference type="ARBA" id="ARBA00023315"/>
    </source>
</evidence>
<accession>A0A2H1L4D2</accession>
<organism evidence="9 10">
    <name type="scientific">Brevibacterium jeotgali</name>
    <dbReference type="NCBI Taxonomy" id="1262550"/>
    <lineage>
        <taxon>Bacteria</taxon>
        <taxon>Bacillati</taxon>
        <taxon>Actinomycetota</taxon>
        <taxon>Actinomycetes</taxon>
        <taxon>Micrococcales</taxon>
        <taxon>Brevibacteriaceae</taxon>
        <taxon>Brevibacterium</taxon>
    </lineage>
</organism>
<dbReference type="InterPro" id="IPR016181">
    <property type="entry name" value="Acyl_CoA_acyltransferase"/>
</dbReference>
<dbReference type="Proteomes" id="UP000234462">
    <property type="component" value="Unassembled WGS sequence"/>
</dbReference>
<dbReference type="SUPFAM" id="SSF55729">
    <property type="entry name" value="Acyl-CoA N-acyltransferases (Nat)"/>
    <property type="match status" value="1"/>
</dbReference>
<dbReference type="Pfam" id="PF13480">
    <property type="entry name" value="Acetyltransf_6"/>
    <property type="match status" value="1"/>
</dbReference>